<dbReference type="Proteomes" id="UP000557739">
    <property type="component" value="Unassembled WGS sequence"/>
</dbReference>
<feature type="transmembrane region" description="Helical" evidence="1">
    <location>
        <begin position="6"/>
        <end position="29"/>
    </location>
</feature>
<sequence>MLLDDNGIWGAVVVIGPIVLTLVIGWAMLRNRGATRHEIERTEAATKAMYDEQNREDIARDNG</sequence>
<keyword evidence="1" id="KW-0812">Transmembrane</keyword>
<keyword evidence="1" id="KW-0472">Membrane</keyword>
<accession>A0A7W9ANK6</accession>
<evidence type="ECO:0000256" key="1">
    <source>
        <dbReference type="SAM" id="Phobius"/>
    </source>
</evidence>
<keyword evidence="3" id="KW-1185">Reference proteome</keyword>
<evidence type="ECO:0000313" key="3">
    <source>
        <dbReference type="Proteomes" id="UP000557739"/>
    </source>
</evidence>
<dbReference type="EMBL" id="JACIJJ010000001">
    <property type="protein sequence ID" value="MBB5697519.1"/>
    <property type="molecule type" value="Genomic_DNA"/>
</dbReference>
<organism evidence="2 3">
    <name type="scientific">Sphingomonas yantingensis</name>
    <dbReference type="NCBI Taxonomy" id="1241761"/>
    <lineage>
        <taxon>Bacteria</taxon>
        <taxon>Pseudomonadati</taxon>
        <taxon>Pseudomonadota</taxon>
        <taxon>Alphaproteobacteria</taxon>
        <taxon>Sphingomonadales</taxon>
        <taxon>Sphingomonadaceae</taxon>
        <taxon>Sphingomonas</taxon>
    </lineage>
</organism>
<keyword evidence="1" id="KW-1133">Transmembrane helix</keyword>
<gene>
    <name evidence="2" type="ORF">FHR19_000844</name>
</gene>
<comment type="caution">
    <text evidence="2">The sequence shown here is derived from an EMBL/GenBank/DDBJ whole genome shotgun (WGS) entry which is preliminary data.</text>
</comment>
<dbReference type="RefSeq" id="WP_184024744.1">
    <property type="nucleotide sequence ID" value="NZ_JACIJJ010000001.1"/>
</dbReference>
<reference evidence="2 3" key="1">
    <citation type="submission" date="2020-08" db="EMBL/GenBank/DDBJ databases">
        <title>Genomic Encyclopedia of Type Strains, Phase IV (KMG-IV): sequencing the most valuable type-strain genomes for metagenomic binning, comparative biology and taxonomic classification.</title>
        <authorList>
            <person name="Goeker M."/>
        </authorList>
    </citation>
    <scope>NUCLEOTIDE SEQUENCE [LARGE SCALE GENOMIC DNA]</scope>
    <source>
        <strain evidence="2 3">DSM 27244</strain>
    </source>
</reference>
<name>A0A7W9ANK6_9SPHN</name>
<proteinExistence type="predicted"/>
<protein>
    <submittedName>
        <fullName evidence="2">Uncharacterized protein</fullName>
    </submittedName>
</protein>
<evidence type="ECO:0000313" key="2">
    <source>
        <dbReference type="EMBL" id="MBB5697519.1"/>
    </source>
</evidence>
<dbReference type="AlphaFoldDB" id="A0A7W9ANK6"/>